<reference evidence="1 2" key="1">
    <citation type="submission" date="2019-04" db="EMBL/GenBank/DDBJ databases">
        <title>Sphingobacterium olei sp. nov., isolated from oil-contaminated soil.</title>
        <authorList>
            <person name="Liu B."/>
        </authorList>
    </citation>
    <scope>NUCLEOTIDE SEQUENCE [LARGE SCALE GENOMIC DNA]</scope>
    <source>
        <strain evidence="1 2">Y3L14</strain>
    </source>
</reference>
<name>A0A4U0HAX9_9SPHI</name>
<dbReference type="EMBL" id="SUKA01000001">
    <property type="protein sequence ID" value="TJY67692.1"/>
    <property type="molecule type" value="Genomic_DNA"/>
</dbReference>
<evidence type="ECO:0000313" key="1">
    <source>
        <dbReference type="EMBL" id="TJY67692.1"/>
    </source>
</evidence>
<dbReference type="OrthoDB" id="711326at2"/>
<keyword evidence="2" id="KW-1185">Reference proteome</keyword>
<dbReference type="SUPFAM" id="SSF51206">
    <property type="entry name" value="cAMP-binding domain-like"/>
    <property type="match status" value="1"/>
</dbReference>
<gene>
    <name evidence="1" type="ORF">FAZ19_00045</name>
</gene>
<protein>
    <submittedName>
        <fullName evidence="1">Cyclic nucleotide-binding domain-containing protein</fullName>
    </submittedName>
</protein>
<dbReference type="InterPro" id="IPR014710">
    <property type="entry name" value="RmlC-like_jellyroll"/>
</dbReference>
<dbReference type="InterPro" id="IPR018490">
    <property type="entry name" value="cNMP-bd_dom_sf"/>
</dbReference>
<proteinExistence type="predicted"/>
<comment type="caution">
    <text evidence="1">The sequence shown here is derived from an EMBL/GenBank/DDBJ whole genome shotgun (WGS) entry which is preliminary data.</text>
</comment>
<accession>A0A4U0HAX9</accession>
<dbReference type="Gene3D" id="2.60.120.10">
    <property type="entry name" value="Jelly Rolls"/>
    <property type="match status" value="1"/>
</dbReference>
<dbReference type="AlphaFoldDB" id="A0A4U0HAX9"/>
<evidence type="ECO:0000313" key="2">
    <source>
        <dbReference type="Proteomes" id="UP000309872"/>
    </source>
</evidence>
<sequence>MKAYFLSLFESEQEINQHFTQRDLHRLLAALELSYYARGTNLDIRHPSIGFVAEGLIKEYRRAAKGRPTFMQFIEKGTTFIYHPLWYNNTYKALEPSWVLHIPIEVLSATFQSHRAVANWIEQVWQIHDAGHALPFFLRELDDPKERIQIFLSECGQYMEYLSNRELSQFMAISELQSRKIFGNLL</sequence>
<organism evidence="1 2">
    <name type="scientific">Sphingobacterium alkalisoli</name>
    <dbReference type="NCBI Taxonomy" id="1874115"/>
    <lineage>
        <taxon>Bacteria</taxon>
        <taxon>Pseudomonadati</taxon>
        <taxon>Bacteroidota</taxon>
        <taxon>Sphingobacteriia</taxon>
        <taxon>Sphingobacteriales</taxon>
        <taxon>Sphingobacteriaceae</taxon>
        <taxon>Sphingobacterium</taxon>
    </lineage>
</organism>
<dbReference type="Proteomes" id="UP000309872">
    <property type="component" value="Unassembled WGS sequence"/>
</dbReference>
<dbReference type="RefSeq" id="WP_136818559.1">
    <property type="nucleotide sequence ID" value="NZ_BMJX01000001.1"/>
</dbReference>